<dbReference type="PANTHER" id="PTHR33701">
    <property type="entry name" value="TRANSMEMBRANE PROTEIN"/>
    <property type="match status" value="1"/>
</dbReference>
<dbReference type="EMBL" id="JADCNL010000001">
    <property type="protein sequence ID" value="KAG0497366.1"/>
    <property type="molecule type" value="Genomic_DNA"/>
</dbReference>
<keyword evidence="2" id="KW-1185">Reference proteome</keyword>
<sequence length="274" mass="31302">MRVGRSSEDIDEVTVLYGKLVKYSHFIGRIHLNFSRVKGREIMDEKTAMTVEFLRARLLSERNVSRTARQRADVFAQRVMELEEQLRIVNSQRKKAEKAAEDVLAILETRGITYVSELTDSSAEQEDSCRSLSEDAKENDYLTFSGLGKSEVDNALPRSDIDGHLSEHKSLTWKFGGSRLDSQEKQKAKQNKHRNRGDFFVEVKPFQHRLGKSCRKIKRLDAGSSLENELQKGVLDSHGNGMVPMPKNFHGKPGYPTENSESNCHNFLLILQYR</sequence>
<comment type="caution">
    <text evidence="1">The sequence shown here is derived from an EMBL/GenBank/DDBJ whole genome shotgun (WGS) entry which is preliminary data.</text>
</comment>
<organism evidence="1 2">
    <name type="scientific">Vanilla planifolia</name>
    <name type="common">Vanilla</name>
    <dbReference type="NCBI Taxonomy" id="51239"/>
    <lineage>
        <taxon>Eukaryota</taxon>
        <taxon>Viridiplantae</taxon>
        <taxon>Streptophyta</taxon>
        <taxon>Embryophyta</taxon>
        <taxon>Tracheophyta</taxon>
        <taxon>Spermatophyta</taxon>
        <taxon>Magnoliopsida</taxon>
        <taxon>Liliopsida</taxon>
        <taxon>Asparagales</taxon>
        <taxon>Orchidaceae</taxon>
        <taxon>Vanilloideae</taxon>
        <taxon>Vanilleae</taxon>
        <taxon>Vanilla</taxon>
    </lineage>
</organism>
<gene>
    <name evidence="1" type="ORF">HPP92_002057</name>
</gene>
<evidence type="ECO:0000313" key="2">
    <source>
        <dbReference type="Proteomes" id="UP000636800"/>
    </source>
</evidence>
<proteinExistence type="predicted"/>
<evidence type="ECO:0000313" key="1">
    <source>
        <dbReference type="EMBL" id="KAG0497366.1"/>
    </source>
</evidence>
<name>A0A835VI46_VANPL</name>
<dbReference type="AlphaFoldDB" id="A0A835VI46"/>
<accession>A0A835VI46</accession>
<reference evidence="1 2" key="1">
    <citation type="journal article" date="2020" name="Nat. Food">
        <title>A phased Vanilla planifolia genome enables genetic improvement of flavour and production.</title>
        <authorList>
            <person name="Hasing T."/>
            <person name="Tang H."/>
            <person name="Brym M."/>
            <person name="Khazi F."/>
            <person name="Huang T."/>
            <person name="Chambers A.H."/>
        </authorList>
    </citation>
    <scope>NUCLEOTIDE SEQUENCE [LARGE SCALE GENOMIC DNA]</scope>
    <source>
        <tissue evidence="1">Leaf</tissue>
    </source>
</reference>
<dbReference type="Proteomes" id="UP000636800">
    <property type="component" value="Chromosome 1"/>
</dbReference>
<dbReference type="PANTHER" id="PTHR33701:SF3">
    <property type="entry name" value="TRANSCRIPTIONAL REGULATOR ATRX"/>
    <property type="match status" value="1"/>
</dbReference>
<protein>
    <submittedName>
        <fullName evidence="1">Uncharacterized protein</fullName>
    </submittedName>
</protein>
<dbReference type="OrthoDB" id="684567at2759"/>